<reference evidence="2 3" key="1">
    <citation type="submission" date="2018-08" db="EMBL/GenBank/DDBJ databases">
        <title>Genomic Encyclopedia of Type Strains, Phase III (KMG-III): the genomes of soil and plant-associated and newly described type strains.</title>
        <authorList>
            <person name="Whitman W."/>
        </authorList>
    </citation>
    <scope>NUCLEOTIDE SEQUENCE [LARGE SCALE GENOMIC DNA]</scope>
    <source>
        <strain evidence="2 3">CGMCC 1.10966</strain>
    </source>
</reference>
<proteinExistence type="predicted"/>
<evidence type="ECO:0000313" key="3">
    <source>
        <dbReference type="Proteomes" id="UP000256304"/>
    </source>
</evidence>
<comment type="caution">
    <text evidence="2">The sequence shown here is derived from an EMBL/GenBank/DDBJ whole genome shotgun (WGS) entry which is preliminary data.</text>
</comment>
<sequence>MTTNNVENTNETEPQPQAIPDEELQRLIQVLLDNGMKALRFKFENDEVDGQVMMHELYGPIFVFKLEVKDGNNLVCGFFMRELLNVFQNNEDPALWMASFFLDLMDRGGDQLLPSPPQNEELAKAVIDSYLVPTCAKVIREEFPDEQVYVDLDFNEEHGPVLEAGFPSISDGNNICAMPIHIIMAHYLLNRDFAEPIIQGLYRIREEHGLE</sequence>
<gene>
    <name evidence="2" type="ORF">A8990_11912</name>
</gene>
<accession>A0A3D9RNY9</accession>
<name>A0A3D9RNY9_9BACL</name>
<dbReference type="EMBL" id="QTTN01000019">
    <property type="protein sequence ID" value="REE81178.1"/>
    <property type="molecule type" value="Genomic_DNA"/>
</dbReference>
<dbReference type="Proteomes" id="UP000256304">
    <property type="component" value="Unassembled WGS sequence"/>
</dbReference>
<feature type="region of interest" description="Disordered" evidence="1">
    <location>
        <begin position="1"/>
        <end position="20"/>
    </location>
</feature>
<evidence type="ECO:0000313" key="2">
    <source>
        <dbReference type="EMBL" id="REE81178.1"/>
    </source>
</evidence>
<evidence type="ECO:0000256" key="1">
    <source>
        <dbReference type="SAM" id="MobiDB-lite"/>
    </source>
</evidence>
<protein>
    <submittedName>
        <fullName evidence="2">Uncharacterized protein</fullName>
    </submittedName>
</protein>
<keyword evidence="3" id="KW-1185">Reference proteome</keyword>
<feature type="compositionally biased region" description="Low complexity" evidence="1">
    <location>
        <begin position="1"/>
        <end position="13"/>
    </location>
</feature>
<dbReference type="AlphaFoldDB" id="A0A3D9RNY9"/>
<dbReference type="RefSeq" id="WP_116190121.1">
    <property type="nucleotide sequence ID" value="NZ_QTTN01000019.1"/>
</dbReference>
<organism evidence="2 3">
    <name type="scientific">Paenibacillus taihuensis</name>
    <dbReference type="NCBI Taxonomy" id="1156355"/>
    <lineage>
        <taxon>Bacteria</taxon>
        <taxon>Bacillati</taxon>
        <taxon>Bacillota</taxon>
        <taxon>Bacilli</taxon>
        <taxon>Bacillales</taxon>
        <taxon>Paenibacillaceae</taxon>
        <taxon>Paenibacillus</taxon>
    </lineage>
</organism>
<dbReference type="OrthoDB" id="2654042at2"/>